<dbReference type="EMBL" id="JAOYOD010000001">
    <property type="protein sequence ID" value="MCV9389051.1"/>
    <property type="molecule type" value="Genomic_DNA"/>
</dbReference>
<accession>A0ABT3CZB9</accession>
<comment type="caution">
    <text evidence="2">The sequence shown here is derived from an EMBL/GenBank/DDBJ whole genome shotgun (WGS) entry which is preliminary data.</text>
</comment>
<feature type="transmembrane region" description="Helical" evidence="1">
    <location>
        <begin position="108"/>
        <end position="126"/>
    </location>
</feature>
<feature type="transmembrane region" description="Helical" evidence="1">
    <location>
        <begin position="38"/>
        <end position="56"/>
    </location>
</feature>
<feature type="transmembrane region" description="Helical" evidence="1">
    <location>
        <begin position="161"/>
        <end position="182"/>
    </location>
</feature>
<feature type="transmembrane region" description="Helical" evidence="1">
    <location>
        <begin position="133"/>
        <end position="155"/>
    </location>
</feature>
<proteinExistence type="predicted"/>
<evidence type="ECO:0000313" key="3">
    <source>
        <dbReference type="Proteomes" id="UP001300692"/>
    </source>
</evidence>
<feature type="transmembrane region" description="Helical" evidence="1">
    <location>
        <begin position="12"/>
        <end position="31"/>
    </location>
</feature>
<evidence type="ECO:0000256" key="1">
    <source>
        <dbReference type="SAM" id="Phobius"/>
    </source>
</evidence>
<dbReference type="RefSeq" id="WP_264139960.1">
    <property type="nucleotide sequence ID" value="NZ_JAOYOD010000001.1"/>
</dbReference>
<keyword evidence="1" id="KW-0812">Transmembrane</keyword>
<keyword evidence="3" id="KW-1185">Reference proteome</keyword>
<dbReference type="Proteomes" id="UP001300692">
    <property type="component" value="Unassembled WGS sequence"/>
</dbReference>
<gene>
    <name evidence="2" type="ORF">N7U62_20425</name>
</gene>
<protein>
    <submittedName>
        <fullName evidence="2">Uncharacterized protein</fullName>
    </submittedName>
</protein>
<evidence type="ECO:0000313" key="2">
    <source>
        <dbReference type="EMBL" id="MCV9389051.1"/>
    </source>
</evidence>
<name>A0ABT3CZB9_9BACT</name>
<sequence length="210" mass="24115">MDIDFIKAWELWFQGVGLTNYRLFGVSIFWLGRIGKIIQFLGGLMVIFEIIGFTRLSKFSANLKELINFRNIRQIAFFGLENTRKWYQKTTSKKLTKEEKDVLKIDSSYTLMLIIAALISALYCSVKLAEYMNWFWAIFLGSFAFSFSGLIIPVIISLFALLFYCISYALNFFLISPIVWVLDKKSLNSIVKVIALMSVIVGTIFDLLAS</sequence>
<keyword evidence="1" id="KW-0472">Membrane</keyword>
<keyword evidence="1" id="KW-1133">Transmembrane helix</keyword>
<organism evidence="2 3">
    <name type="scientific">Reichenbachiella ulvae</name>
    <dbReference type="NCBI Taxonomy" id="2980104"/>
    <lineage>
        <taxon>Bacteria</taxon>
        <taxon>Pseudomonadati</taxon>
        <taxon>Bacteroidota</taxon>
        <taxon>Cytophagia</taxon>
        <taxon>Cytophagales</taxon>
        <taxon>Reichenbachiellaceae</taxon>
        <taxon>Reichenbachiella</taxon>
    </lineage>
</organism>
<reference evidence="2 3" key="1">
    <citation type="submission" date="2022-10" db="EMBL/GenBank/DDBJ databases">
        <title>Comparative genomics and taxonomic characterization of three novel marine species of genus Reichenbachiella exhibiting antioxidant and polysaccharide degradation activities.</title>
        <authorList>
            <person name="Muhammad N."/>
            <person name="Lee Y.-J."/>
            <person name="Ko J."/>
            <person name="Kim S.-G."/>
        </authorList>
    </citation>
    <scope>NUCLEOTIDE SEQUENCE [LARGE SCALE GENOMIC DNA]</scope>
    <source>
        <strain evidence="2 3">ABR2-5</strain>
    </source>
</reference>
<feature type="transmembrane region" description="Helical" evidence="1">
    <location>
        <begin position="189"/>
        <end position="209"/>
    </location>
</feature>